<dbReference type="GO" id="GO:0003677">
    <property type="term" value="F:DNA binding"/>
    <property type="evidence" value="ECO:0007669"/>
    <property type="project" value="InterPro"/>
</dbReference>
<dbReference type="GO" id="GO:0006351">
    <property type="term" value="P:DNA-templated transcription"/>
    <property type="evidence" value="ECO:0007669"/>
    <property type="project" value="InterPro"/>
</dbReference>
<evidence type="ECO:0000256" key="2">
    <source>
        <dbReference type="ARBA" id="ARBA00022478"/>
    </source>
</evidence>
<reference evidence="8" key="1">
    <citation type="submission" date="2018-05" db="EMBL/GenBank/DDBJ databases">
        <authorList>
            <person name="Lanie J.A."/>
            <person name="Ng W.-L."/>
            <person name="Kazmierczak K.M."/>
            <person name="Andrzejewski T.M."/>
            <person name="Davidsen T.M."/>
            <person name="Wayne K.J."/>
            <person name="Tettelin H."/>
            <person name="Glass J.I."/>
            <person name="Rusch D."/>
            <person name="Podicherti R."/>
            <person name="Tsui H.-C.T."/>
            <person name="Winkler M.E."/>
        </authorList>
    </citation>
    <scope>NUCLEOTIDE SEQUENCE</scope>
</reference>
<evidence type="ECO:0000259" key="7">
    <source>
        <dbReference type="SMART" id="SM00663"/>
    </source>
</evidence>
<dbReference type="Gene3D" id="4.10.860.120">
    <property type="entry name" value="RNA polymerase II, clamp domain"/>
    <property type="match status" value="1"/>
</dbReference>
<evidence type="ECO:0000256" key="5">
    <source>
        <dbReference type="ARBA" id="ARBA00023163"/>
    </source>
</evidence>
<dbReference type="EC" id="2.7.7.6" evidence="1"/>
<dbReference type="PANTHER" id="PTHR19376">
    <property type="entry name" value="DNA-DIRECTED RNA POLYMERASE"/>
    <property type="match status" value="1"/>
</dbReference>
<dbReference type="AlphaFoldDB" id="A0A381THJ3"/>
<dbReference type="Pfam" id="PF00623">
    <property type="entry name" value="RNA_pol_Rpb1_2"/>
    <property type="match status" value="2"/>
</dbReference>
<dbReference type="InterPro" id="IPR044893">
    <property type="entry name" value="RNA_pol_Rpb1_clamp_domain"/>
</dbReference>
<dbReference type="Gene3D" id="2.40.40.20">
    <property type="match status" value="1"/>
</dbReference>
<protein>
    <recommendedName>
        <fullName evidence="1">DNA-directed RNA polymerase</fullName>
        <ecNumber evidence="1">2.7.7.6</ecNumber>
    </recommendedName>
</protein>
<organism evidence="8">
    <name type="scientific">marine metagenome</name>
    <dbReference type="NCBI Taxonomy" id="408172"/>
    <lineage>
        <taxon>unclassified sequences</taxon>
        <taxon>metagenomes</taxon>
        <taxon>ecological metagenomes</taxon>
    </lineage>
</organism>
<dbReference type="InterPro" id="IPR000722">
    <property type="entry name" value="RNA_pol_asu"/>
</dbReference>
<dbReference type="SUPFAM" id="SSF64484">
    <property type="entry name" value="beta and beta-prime subunits of DNA dependent RNA-polymerase"/>
    <property type="match status" value="1"/>
</dbReference>
<dbReference type="InterPro" id="IPR007080">
    <property type="entry name" value="RNA_pol_Rpb1_1"/>
</dbReference>
<evidence type="ECO:0000313" key="8">
    <source>
        <dbReference type="EMBL" id="SVA15596.1"/>
    </source>
</evidence>
<dbReference type="GO" id="GO:0003899">
    <property type="term" value="F:DNA-directed RNA polymerase activity"/>
    <property type="evidence" value="ECO:0007669"/>
    <property type="project" value="UniProtKB-EC"/>
</dbReference>
<dbReference type="PANTHER" id="PTHR19376:SF54">
    <property type="entry name" value="DNA-DIRECTED RNA POLYMERASE SUBUNIT BETA"/>
    <property type="match status" value="1"/>
</dbReference>
<name>A0A381THJ3_9ZZZZ</name>
<evidence type="ECO:0000256" key="3">
    <source>
        <dbReference type="ARBA" id="ARBA00022679"/>
    </source>
</evidence>
<keyword evidence="5" id="KW-0804">Transcription</keyword>
<dbReference type="InterPro" id="IPR045867">
    <property type="entry name" value="DNA-dir_RpoC_beta_prime"/>
</dbReference>
<evidence type="ECO:0000256" key="4">
    <source>
        <dbReference type="ARBA" id="ARBA00022695"/>
    </source>
</evidence>
<accession>A0A381THJ3</accession>
<proteinExistence type="predicted"/>
<sequence>MTYIQSTTIDTSKKYSSITIGLSSPEMTLARSYGEVLKPETINYRSYKPEKDGLFCEKIFGPVKDYECHCGKYKGIRYRGIICDRCGVEVTRKKVRRERMGHITLAVPVVHIWYLRSIPSKLSYLAGKSTKDLERVIYYEMFMVIEPGESGIERFELIEEDEYLELEQQFGYMAVSEEDRDNENYFHATMGGDAMKELLSRMNIIELKRELIDIVKTSKSKQKRADALKRLKVVQSFVPDPTKKKLNKPEWMIVSILPVIPPELRPLVPLEGGRFAASDLNDLYRRIIIRNNRLKQLMEINAPDVILRNEKRMLQEAVDALFDNNRRKTAIRSGSRRPLKSLSDMLRGKTGRFRQNLLGKRVDYSGRSVIVVGPSLKLHECGMPKNMALELFKPHMIHELMARGYTQTPRSAKLMVENREPVVYKVLEYVVQDHPVLLNRAPTLHRLGIQAFQPVLVDGKALQLHPLVCSAFNADFDGDQMAVHVPLSL</sequence>
<keyword evidence="3" id="KW-0808">Transferase</keyword>
<dbReference type="Pfam" id="PF04997">
    <property type="entry name" value="RNA_pol_Rpb1_1"/>
    <property type="match status" value="1"/>
</dbReference>
<feature type="non-terminal residue" evidence="8">
    <location>
        <position position="489"/>
    </location>
</feature>
<feature type="domain" description="RNA polymerase N-terminal" evidence="7">
    <location>
        <begin position="250"/>
        <end position="489"/>
    </location>
</feature>
<evidence type="ECO:0000256" key="1">
    <source>
        <dbReference type="ARBA" id="ARBA00012418"/>
    </source>
</evidence>
<dbReference type="SMART" id="SM00663">
    <property type="entry name" value="RPOLA_N"/>
    <property type="match status" value="1"/>
</dbReference>
<evidence type="ECO:0000256" key="6">
    <source>
        <dbReference type="ARBA" id="ARBA00048552"/>
    </source>
</evidence>
<dbReference type="InterPro" id="IPR006592">
    <property type="entry name" value="RNA_pol_N"/>
</dbReference>
<dbReference type="GO" id="GO:0000428">
    <property type="term" value="C:DNA-directed RNA polymerase complex"/>
    <property type="evidence" value="ECO:0007669"/>
    <property type="project" value="UniProtKB-KW"/>
</dbReference>
<dbReference type="EMBL" id="UINC01004609">
    <property type="protein sequence ID" value="SVA15596.1"/>
    <property type="molecule type" value="Genomic_DNA"/>
</dbReference>
<dbReference type="Gene3D" id="1.10.40.90">
    <property type="match status" value="1"/>
</dbReference>
<gene>
    <name evidence="8" type="ORF">METZ01_LOCUS68450</name>
</gene>
<comment type="catalytic activity">
    <reaction evidence="6">
        <text>RNA(n) + a ribonucleoside 5'-triphosphate = RNA(n+1) + diphosphate</text>
        <dbReference type="Rhea" id="RHEA:21248"/>
        <dbReference type="Rhea" id="RHEA-COMP:14527"/>
        <dbReference type="Rhea" id="RHEA-COMP:17342"/>
        <dbReference type="ChEBI" id="CHEBI:33019"/>
        <dbReference type="ChEBI" id="CHEBI:61557"/>
        <dbReference type="ChEBI" id="CHEBI:140395"/>
        <dbReference type="EC" id="2.7.7.6"/>
    </reaction>
</comment>
<keyword evidence="2" id="KW-0240">DNA-directed RNA polymerase</keyword>
<keyword evidence="4" id="KW-0548">Nucleotidyltransferase</keyword>